<dbReference type="AlphaFoldDB" id="X0ZFI0"/>
<reference evidence="1" key="1">
    <citation type="journal article" date="2014" name="Front. Microbiol.">
        <title>High frequency of phylogenetically diverse reductive dehalogenase-homologous genes in deep subseafloor sedimentary metagenomes.</title>
        <authorList>
            <person name="Kawai M."/>
            <person name="Futagami T."/>
            <person name="Toyoda A."/>
            <person name="Takaki Y."/>
            <person name="Nishi S."/>
            <person name="Hori S."/>
            <person name="Arai W."/>
            <person name="Tsubouchi T."/>
            <person name="Morono Y."/>
            <person name="Uchiyama I."/>
            <person name="Ito T."/>
            <person name="Fujiyama A."/>
            <person name="Inagaki F."/>
            <person name="Takami H."/>
        </authorList>
    </citation>
    <scope>NUCLEOTIDE SEQUENCE</scope>
    <source>
        <strain evidence="1">Expedition CK06-06</strain>
    </source>
</reference>
<name>X0ZFI0_9ZZZZ</name>
<proteinExistence type="predicted"/>
<accession>X0ZFI0</accession>
<organism evidence="1">
    <name type="scientific">marine sediment metagenome</name>
    <dbReference type="NCBI Taxonomy" id="412755"/>
    <lineage>
        <taxon>unclassified sequences</taxon>
        <taxon>metagenomes</taxon>
        <taxon>ecological metagenomes</taxon>
    </lineage>
</organism>
<evidence type="ECO:0000313" key="1">
    <source>
        <dbReference type="EMBL" id="GAG47096.1"/>
    </source>
</evidence>
<dbReference type="EMBL" id="BARS01056931">
    <property type="protein sequence ID" value="GAG47096.1"/>
    <property type="molecule type" value="Genomic_DNA"/>
</dbReference>
<comment type="caution">
    <text evidence="1">The sequence shown here is derived from an EMBL/GenBank/DDBJ whole genome shotgun (WGS) entry which is preliminary data.</text>
</comment>
<gene>
    <name evidence="1" type="ORF">S01H1_83671</name>
</gene>
<feature type="non-terminal residue" evidence="1">
    <location>
        <position position="1"/>
    </location>
</feature>
<protein>
    <submittedName>
        <fullName evidence="1">Uncharacterized protein</fullName>
    </submittedName>
</protein>
<sequence length="136" mass="14762">DSTPWQGCSLPARLDYVMGLRAFHVGHGKPCADLDTFYSVDAHYRLGDSAIKSAVPLDMAAQPDRHAASDNFKNTAQGLSFPLSHVDRCHHCLFCSGIGTADRGTSYLLPIYRLALFCPVVANAYCVAVDGNVKLF</sequence>